<feature type="region of interest" description="Disordered" evidence="1">
    <location>
        <begin position="1"/>
        <end position="28"/>
    </location>
</feature>
<proteinExistence type="predicted"/>
<evidence type="ECO:0000256" key="1">
    <source>
        <dbReference type="SAM" id="MobiDB-lite"/>
    </source>
</evidence>
<organism evidence="2 3">
    <name type="scientific">Monilinia laxa</name>
    <name type="common">Brown rot fungus</name>
    <name type="synonym">Sclerotinia laxa</name>
    <dbReference type="NCBI Taxonomy" id="61186"/>
    <lineage>
        <taxon>Eukaryota</taxon>
        <taxon>Fungi</taxon>
        <taxon>Dikarya</taxon>
        <taxon>Ascomycota</taxon>
        <taxon>Pezizomycotina</taxon>
        <taxon>Leotiomycetes</taxon>
        <taxon>Helotiales</taxon>
        <taxon>Sclerotiniaceae</taxon>
        <taxon>Monilinia</taxon>
    </lineage>
</organism>
<sequence length="80" mass="9052">MAPTVLETEDHSRDAAFNKAMHKDSSNAEGGFRAMMKKDSSAQKAAVDEYFKHWDNKAAKDETKEDRDARVAEYATLTRQ</sequence>
<feature type="compositionally biased region" description="Basic and acidic residues" evidence="1">
    <location>
        <begin position="8"/>
        <end position="26"/>
    </location>
</feature>
<dbReference type="AlphaFoldDB" id="A0A5N6K2W0"/>
<comment type="caution">
    <text evidence="2">The sequence shown here is derived from an EMBL/GenBank/DDBJ whole genome shotgun (WGS) entry which is preliminary data.</text>
</comment>
<evidence type="ECO:0000313" key="3">
    <source>
        <dbReference type="Proteomes" id="UP000326757"/>
    </source>
</evidence>
<name>A0A5N6K2W0_MONLA</name>
<evidence type="ECO:0000313" key="2">
    <source>
        <dbReference type="EMBL" id="KAB8296329.1"/>
    </source>
</evidence>
<dbReference type="Proteomes" id="UP000326757">
    <property type="component" value="Unassembled WGS sequence"/>
</dbReference>
<keyword evidence="3" id="KW-1185">Reference proteome</keyword>
<gene>
    <name evidence="2" type="ORF">EYC80_009095</name>
</gene>
<protein>
    <submittedName>
        <fullName evidence="2">Uncharacterized protein</fullName>
    </submittedName>
</protein>
<dbReference type="EMBL" id="VIGI01000009">
    <property type="protein sequence ID" value="KAB8296329.1"/>
    <property type="molecule type" value="Genomic_DNA"/>
</dbReference>
<accession>A0A5N6K2W0</accession>
<reference evidence="2 3" key="1">
    <citation type="submission" date="2019-06" db="EMBL/GenBank/DDBJ databases">
        <title>Genome Sequence of the Brown Rot Fungal Pathogen Monilinia laxa.</title>
        <authorList>
            <person name="De Miccolis Angelini R.M."/>
            <person name="Landi L."/>
            <person name="Abate D."/>
            <person name="Pollastro S."/>
            <person name="Romanazzi G."/>
            <person name="Faretra F."/>
        </authorList>
    </citation>
    <scope>NUCLEOTIDE SEQUENCE [LARGE SCALE GENOMIC DNA]</scope>
    <source>
        <strain evidence="2 3">Mlax316</strain>
    </source>
</reference>
<dbReference type="OrthoDB" id="540004at2759"/>